<protein>
    <submittedName>
        <fullName evidence="1">Uncharacterized protein</fullName>
    </submittedName>
</protein>
<gene>
    <name evidence="1" type="ORF">MCHLO_01890</name>
</gene>
<organism evidence="1 2">
    <name type="scientific">Mycena chlorophos</name>
    <name type="common">Agaric fungus</name>
    <name type="synonym">Agaricus chlorophos</name>
    <dbReference type="NCBI Taxonomy" id="658473"/>
    <lineage>
        <taxon>Eukaryota</taxon>
        <taxon>Fungi</taxon>
        <taxon>Dikarya</taxon>
        <taxon>Basidiomycota</taxon>
        <taxon>Agaricomycotina</taxon>
        <taxon>Agaricomycetes</taxon>
        <taxon>Agaricomycetidae</taxon>
        <taxon>Agaricales</taxon>
        <taxon>Marasmiineae</taxon>
        <taxon>Mycenaceae</taxon>
        <taxon>Mycena</taxon>
    </lineage>
</organism>
<keyword evidence="2" id="KW-1185">Reference proteome</keyword>
<sequence length="217" mass="23376">MGNRISRLFICCPLPFPRAVTLFVPFDSSWIDHATRPIGPDLLHATPAGDPPLVSLQARPLHDPDVKAALSFATALFPVPYSCSNCGVGFRGSACVFRAYGDACMPCKLLGTRTSCSFVDLNAFLDALAWWQEDFLETQFQAMCAAIRASWLTTAEFADVFQQAFAASLDIAQGAIDGFELNRKHLSLVVPSALEQLANELDDVMSVEAAASDAGSP</sequence>
<dbReference type="Proteomes" id="UP000815677">
    <property type="component" value="Unassembled WGS sequence"/>
</dbReference>
<accession>A0ABQ0KZA0</accession>
<reference evidence="1" key="1">
    <citation type="submission" date="2014-09" db="EMBL/GenBank/DDBJ databases">
        <title>Genome sequence of the luminous mushroom Mycena chlorophos for searching fungal bioluminescence genes.</title>
        <authorList>
            <person name="Tanaka Y."/>
            <person name="Kasuga D."/>
            <person name="Oba Y."/>
            <person name="Hase S."/>
            <person name="Sato K."/>
            <person name="Oba Y."/>
            <person name="Sakakibara Y."/>
        </authorList>
    </citation>
    <scope>NUCLEOTIDE SEQUENCE</scope>
</reference>
<name>A0ABQ0KZA0_MYCCL</name>
<proteinExistence type="predicted"/>
<dbReference type="EMBL" id="DF839593">
    <property type="protein sequence ID" value="GAT44252.1"/>
    <property type="molecule type" value="Genomic_DNA"/>
</dbReference>
<evidence type="ECO:0000313" key="1">
    <source>
        <dbReference type="EMBL" id="GAT44252.1"/>
    </source>
</evidence>
<evidence type="ECO:0000313" key="2">
    <source>
        <dbReference type="Proteomes" id="UP000815677"/>
    </source>
</evidence>